<keyword evidence="2" id="KW-1185">Reference proteome</keyword>
<reference evidence="1" key="2">
    <citation type="submission" date="2013-10" db="EMBL/GenBank/DDBJ databases">
        <authorList>
            <person name="Aslett M."/>
        </authorList>
    </citation>
    <scope>NUCLEOTIDE SEQUENCE [LARGE SCALE GENOMIC DNA]</scope>
    <source>
        <strain evidence="1">Houghton</strain>
    </source>
</reference>
<reference evidence="1" key="1">
    <citation type="submission" date="2013-10" db="EMBL/GenBank/DDBJ databases">
        <title>Genomic analysis of the causative agents of coccidiosis in chickens.</title>
        <authorList>
            <person name="Reid A.J."/>
            <person name="Blake D."/>
            <person name="Billington K."/>
            <person name="Browne H."/>
            <person name="Dunn M."/>
            <person name="Hung S."/>
            <person name="Kawahara F."/>
            <person name="Miranda-Saavedra D."/>
            <person name="Mourier T."/>
            <person name="Nagra H."/>
            <person name="Otto T.D."/>
            <person name="Rawlings N."/>
            <person name="Sanchez A."/>
            <person name="Sanders M."/>
            <person name="Subramaniam C."/>
            <person name="Tay Y."/>
            <person name="Dear P."/>
            <person name="Doerig C."/>
            <person name="Gruber A."/>
            <person name="Parkinson J."/>
            <person name="Shirley M."/>
            <person name="Wan K.L."/>
            <person name="Berriman M."/>
            <person name="Tomley F."/>
            <person name="Pain A."/>
        </authorList>
    </citation>
    <scope>NUCLEOTIDE SEQUENCE [LARGE SCALE GENOMIC DNA]</scope>
    <source>
        <strain evidence="1">Houghton</strain>
    </source>
</reference>
<dbReference type="OrthoDB" id="543373at2759"/>
<dbReference type="Gene3D" id="1.25.10.10">
    <property type="entry name" value="Leucine-rich Repeat Variant"/>
    <property type="match status" value="1"/>
</dbReference>
<evidence type="ECO:0000313" key="2">
    <source>
        <dbReference type="Proteomes" id="UP000030744"/>
    </source>
</evidence>
<dbReference type="SUPFAM" id="SSF48371">
    <property type="entry name" value="ARM repeat"/>
    <property type="match status" value="1"/>
</dbReference>
<sequence length="286" mass="31582">MGKLILPVLTWEFERLATKEQQDDEWEDVSDDEHDEDSSSFYDAVMQCSGNFFKVYGSECLPHFDAHLRLPYGALLAHDQSSYYGKVAALCLYADAINYGDPAATLEYSKVLVPAALLSVSPQAEWSIDEEHMLAISAASYGLGVVAQRHPELFASQINGPLETLERCISSPLLRSQSGRAAADGNACALLKVYAGFCMNLGMEAAAAKAAALLETWFPLVEDEQEIYDAHELILQMVIQDHPLSSNPAVRQQLRRLVVDVFSGKPELVGERARRELLQAAKEKLC</sequence>
<organism evidence="1 2">
    <name type="scientific">Eimeria mitis</name>
    <dbReference type="NCBI Taxonomy" id="44415"/>
    <lineage>
        <taxon>Eukaryota</taxon>
        <taxon>Sar</taxon>
        <taxon>Alveolata</taxon>
        <taxon>Apicomplexa</taxon>
        <taxon>Conoidasida</taxon>
        <taxon>Coccidia</taxon>
        <taxon>Eucoccidiorida</taxon>
        <taxon>Eimeriorina</taxon>
        <taxon>Eimeriidae</taxon>
        <taxon>Eimeria</taxon>
    </lineage>
</organism>
<evidence type="ECO:0000313" key="1">
    <source>
        <dbReference type="EMBL" id="CDJ36398.1"/>
    </source>
</evidence>
<accession>U6KLT3</accession>
<dbReference type="RefSeq" id="XP_037878686.1">
    <property type="nucleotide sequence ID" value="XM_038022832.1"/>
</dbReference>
<gene>
    <name evidence="1" type="ORF">EMH_0083230</name>
</gene>
<protein>
    <submittedName>
        <fullName evidence="1">Uncharacterized protein</fullName>
    </submittedName>
</protein>
<dbReference type="InterPro" id="IPR011989">
    <property type="entry name" value="ARM-like"/>
</dbReference>
<proteinExistence type="predicted"/>
<dbReference type="Proteomes" id="UP000030744">
    <property type="component" value="Unassembled WGS sequence"/>
</dbReference>
<dbReference type="InterPro" id="IPR016024">
    <property type="entry name" value="ARM-type_fold"/>
</dbReference>
<dbReference type="VEuPathDB" id="ToxoDB:EMH_0083230"/>
<dbReference type="EMBL" id="HG735901">
    <property type="protein sequence ID" value="CDJ36398.1"/>
    <property type="molecule type" value="Genomic_DNA"/>
</dbReference>
<dbReference type="GeneID" id="60404371"/>
<name>U6KLT3_9EIME</name>
<dbReference type="AlphaFoldDB" id="U6KLT3"/>